<protein>
    <recommendedName>
        <fullName evidence="2">DUF3444 domain-containing protein</fullName>
    </recommendedName>
</protein>
<feature type="region of interest" description="Disordered" evidence="1">
    <location>
        <begin position="1"/>
        <end position="29"/>
    </location>
</feature>
<dbReference type="InterPro" id="IPR024593">
    <property type="entry name" value="DUF3444"/>
</dbReference>
<keyword evidence="4" id="KW-1185">Reference proteome</keyword>
<feature type="region of interest" description="Disordered" evidence="1">
    <location>
        <begin position="45"/>
        <end position="82"/>
    </location>
</feature>
<sequence length="369" mass="42367">MDMVEGRSMNGQKKGISESKRKMGSLSEVLGREKSRRIVVPIGGESKIDERKRGKSGVVEELDGEKSKNGCRKQHSSGVSEESETELTLAEIKMGALKKKLKGKKKVNIREERAVLEEKKKRQLMLIENRYMEVMTVEDSDFYDFDEDRVERSFKKGQVWAIYDDDDGMPRHYGVIDEVVSLNPFEVKMSWLDFQNDGDERLTSWEKMGFHISCGVFVVARKDTTNLLNIFSHLVKCERAAKKLYRIYPTKGSIWALYNERALDVGGKESFSKDKRCYDIVVFLTSYSEVHGLSMAYLEKVNGFRAVFKRREIGCDAIRWLDKGDFRLFSHQIPARKLSEEEAPNISGCCWELDPASLPPALVTICRRK</sequence>
<proteinExistence type="predicted"/>
<gene>
    <name evidence="3" type="primary">LOC110732627</name>
</gene>
<dbReference type="Gramene" id="AUR62007365-RA">
    <property type="protein sequence ID" value="AUR62007365-RA:cds"/>
    <property type="gene ID" value="AUR62007365"/>
</dbReference>
<dbReference type="KEGG" id="cqi:110732627"/>
<dbReference type="RefSeq" id="XP_021768283.1">
    <property type="nucleotide sequence ID" value="XM_021912591.1"/>
</dbReference>
<dbReference type="Proteomes" id="UP000596660">
    <property type="component" value="Unplaced"/>
</dbReference>
<name>A0A803L676_CHEQI</name>
<evidence type="ECO:0000313" key="3">
    <source>
        <dbReference type="EnsemblPlants" id="AUR62007365-RA:cds"/>
    </source>
</evidence>
<dbReference type="PANTHER" id="PTHR45089">
    <property type="entry name" value="DNAJ HEAT SHOCK AMINO-TERMINAL DOMAIN PROTEIN-RELATED"/>
    <property type="match status" value="1"/>
</dbReference>
<dbReference type="OrthoDB" id="66964at2759"/>
<dbReference type="OMA" id="DERLACW"/>
<reference evidence="3" key="1">
    <citation type="journal article" date="2017" name="Nature">
        <title>The genome of Chenopodium quinoa.</title>
        <authorList>
            <person name="Jarvis D.E."/>
            <person name="Ho Y.S."/>
            <person name="Lightfoot D.J."/>
            <person name="Schmoeckel S.M."/>
            <person name="Li B."/>
            <person name="Borm T.J.A."/>
            <person name="Ohyanagi H."/>
            <person name="Mineta K."/>
            <person name="Michell C.T."/>
            <person name="Saber N."/>
            <person name="Kharbatia N.M."/>
            <person name="Rupper R.R."/>
            <person name="Sharp A.R."/>
            <person name="Dally N."/>
            <person name="Boughton B.A."/>
            <person name="Woo Y.H."/>
            <person name="Gao G."/>
            <person name="Schijlen E.G.W.M."/>
            <person name="Guo X."/>
            <person name="Momin A.A."/>
            <person name="Negrao S."/>
            <person name="Al-Babili S."/>
            <person name="Gehring C."/>
            <person name="Roessner U."/>
            <person name="Jung C."/>
            <person name="Murphy K."/>
            <person name="Arold S.T."/>
            <person name="Gojobori T."/>
            <person name="van der Linden C.G."/>
            <person name="van Loo E.N."/>
            <person name="Jellen E.N."/>
            <person name="Maughan P.J."/>
            <person name="Tester M."/>
        </authorList>
    </citation>
    <scope>NUCLEOTIDE SEQUENCE [LARGE SCALE GENOMIC DNA]</scope>
    <source>
        <strain evidence="3">cv. PI 614886</strain>
    </source>
</reference>
<evidence type="ECO:0000313" key="4">
    <source>
        <dbReference type="Proteomes" id="UP000596660"/>
    </source>
</evidence>
<feature type="domain" description="DUF3444" evidence="2">
    <location>
        <begin position="133"/>
        <end position="342"/>
    </location>
</feature>
<dbReference type="EnsemblPlants" id="AUR62007365-RA">
    <property type="protein sequence ID" value="AUR62007365-RA:cds"/>
    <property type="gene ID" value="AUR62007365"/>
</dbReference>
<evidence type="ECO:0000259" key="2">
    <source>
        <dbReference type="Pfam" id="PF11926"/>
    </source>
</evidence>
<dbReference type="Pfam" id="PF11926">
    <property type="entry name" value="DUF3444"/>
    <property type="match status" value="1"/>
</dbReference>
<accession>A0A803L676</accession>
<dbReference type="AlphaFoldDB" id="A0A803L676"/>
<dbReference type="GeneID" id="110732627"/>
<reference evidence="3" key="2">
    <citation type="submission" date="2021-03" db="UniProtKB">
        <authorList>
            <consortium name="EnsemblPlants"/>
        </authorList>
    </citation>
    <scope>IDENTIFICATION</scope>
</reference>
<evidence type="ECO:0000256" key="1">
    <source>
        <dbReference type="SAM" id="MobiDB-lite"/>
    </source>
</evidence>
<organism evidence="3 4">
    <name type="scientific">Chenopodium quinoa</name>
    <name type="common">Quinoa</name>
    <dbReference type="NCBI Taxonomy" id="63459"/>
    <lineage>
        <taxon>Eukaryota</taxon>
        <taxon>Viridiplantae</taxon>
        <taxon>Streptophyta</taxon>
        <taxon>Embryophyta</taxon>
        <taxon>Tracheophyta</taxon>
        <taxon>Spermatophyta</taxon>
        <taxon>Magnoliopsida</taxon>
        <taxon>eudicotyledons</taxon>
        <taxon>Gunneridae</taxon>
        <taxon>Pentapetalae</taxon>
        <taxon>Caryophyllales</taxon>
        <taxon>Chenopodiaceae</taxon>
        <taxon>Chenopodioideae</taxon>
        <taxon>Atripliceae</taxon>
        <taxon>Chenopodium</taxon>
    </lineage>
</organism>